<accession>A0ABV3DLC9</accession>
<dbReference type="EMBL" id="JBEZFP010000054">
    <property type="protein sequence ID" value="MEU8135984.1"/>
    <property type="molecule type" value="Genomic_DNA"/>
</dbReference>
<feature type="compositionally biased region" description="Pro residues" evidence="1">
    <location>
        <begin position="66"/>
        <end position="75"/>
    </location>
</feature>
<protein>
    <submittedName>
        <fullName evidence="2">Acyl-CoA dehydrogenase</fullName>
    </submittedName>
</protein>
<dbReference type="RefSeq" id="WP_358356165.1">
    <property type="nucleotide sequence ID" value="NZ_JBEZFP010000054.1"/>
</dbReference>
<name>A0ABV3DLC9_9ACTN</name>
<feature type="compositionally biased region" description="Basic and acidic residues" evidence="1">
    <location>
        <begin position="33"/>
        <end position="50"/>
    </location>
</feature>
<organism evidence="2 3">
    <name type="scientific">Streptodolium elevatio</name>
    <dbReference type="NCBI Taxonomy" id="3157996"/>
    <lineage>
        <taxon>Bacteria</taxon>
        <taxon>Bacillati</taxon>
        <taxon>Actinomycetota</taxon>
        <taxon>Actinomycetes</taxon>
        <taxon>Kitasatosporales</taxon>
        <taxon>Streptomycetaceae</taxon>
        <taxon>Streptodolium</taxon>
    </lineage>
</organism>
<dbReference type="Gene3D" id="2.40.110.10">
    <property type="entry name" value="Butyryl-CoA Dehydrogenase, subunit A, domain 2"/>
    <property type="match status" value="1"/>
</dbReference>
<reference evidence="2 3" key="1">
    <citation type="submission" date="2024-06" db="EMBL/GenBank/DDBJ databases">
        <title>The Natural Products Discovery Center: Release of the First 8490 Sequenced Strains for Exploring Actinobacteria Biosynthetic Diversity.</title>
        <authorList>
            <person name="Kalkreuter E."/>
            <person name="Kautsar S.A."/>
            <person name="Yang D."/>
            <person name="Bader C.D."/>
            <person name="Teijaro C.N."/>
            <person name="Fluegel L."/>
            <person name="Davis C.M."/>
            <person name="Simpson J.R."/>
            <person name="Lauterbach L."/>
            <person name="Steele A.D."/>
            <person name="Gui C."/>
            <person name="Meng S."/>
            <person name="Li G."/>
            <person name="Viehrig K."/>
            <person name="Ye F."/>
            <person name="Su P."/>
            <person name="Kiefer A.F."/>
            <person name="Nichols A."/>
            <person name="Cepeda A.J."/>
            <person name="Yan W."/>
            <person name="Fan B."/>
            <person name="Jiang Y."/>
            <person name="Adhikari A."/>
            <person name="Zheng C.-J."/>
            <person name="Schuster L."/>
            <person name="Cowan T.M."/>
            <person name="Smanski M.J."/>
            <person name="Chevrette M.G."/>
            <person name="De Carvalho L.P.S."/>
            <person name="Shen B."/>
        </authorList>
    </citation>
    <scope>NUCLEOTIDE SEQUENCE [LARGE SCALE GENOMIC DNA]</scope>
    <source>
        <strain evidence="2 3">NPDC048946</strain>
    </source>
</reference>
<sequence>MNLPKITDTADRVRRGATRGGVPSRVASAQAGGDHEGPDHRDEVARRFTEFVRSVADGGPGSTGSPSPPTRPLPLPGSGETWERWKVLAETAEHDLALGRLAEGHADALAIIAEVGGEAPSVPDGARWGVWAAEPPGSRLAASSVGGRWAVHGLRRYCSGAFMCTHAVVTADAPDGPRLFTVDLAQSGCRPVPGSWPAVGMAASETLDVRFDEAAAEPLGPVGAYLGRPGFHHGGAGVAAVWWGGANAVARPLYEAGRAGRLDAHGPAHLGAVDIALTTARTVLHQAADEIDADPHDHDGAAETRALRVRAVVEKACAEVLEHVGRALGAGPLCHDARHARAVADLTVYVRQHHAERDLARLGSLAAEGDL</sequence>
<evidence type="ECO:0000313" key="2">
    <source>
        <dbReference type="EMBL" id="MEU8135984.1"/>
    </source>
</evidence>
<feature type="region of interest" description="Disordered" evidence="1">
    <location>
        <begin position="1"/>
        <end position="77"/>
    </location>
</feature>
<gene>
    <name evidence="2" type="ORF">AB0C36_21015</name>
</gene>
<dbReference type="InterPro" id="IPR046373">
    <property type="entry name" value="Acyl-CoA_Oxase/DH_mid-dom_sf"/>
</dbReference>
<keyword evidence="3" id="KW-1185">Reference proteome</keyword>
<evidence type="ECO:0000256" key="1">
    <source>
        <dbReference type="SAM" id="MobiDB-lite"/>
    </source>
</evidence>
<evidence type="ECO:0000313" key="3">
    <source>
        <dbReference type="Proteomes" id="UP001551482"/>
    </source>
</evidence>
<dbReference type="SUPFAM" id="SSF56645">
    <property type="entry name" value="Acyl-CoA dehydrogenase NM domain-like"/>
    <property type="match status" value="1"/>
</dbReference>
<comment type="caution">
    <text evidence="2">The sequence shown here is derived from an EMBL/GenBank/DDBJ whole genome shotgun (WGS) entry which is preliminary data.</text>
</comment>
<proteinExistence type="predicted"/>
<dbReference type="InterPro" id="IPR009100">
    <property type="entry name" value="AcylCoA_DH/oxidase_NM_dom_sf"/>
</dbReference>
<dbReference type="Proteomes" id="UP001551482">
    <property type="component" value="Unassembled WGS sequence"/>
</dbReference>